<dbReference type="GO" id="GO:0005524">
    <property type="term" value="F:ATP binding"/>
    <property type="evidence" value="ECO:0007669"/>
    <property type="project" value="UniProtKB-KW"/>
</dbReference>
<evidence type="ECO:0000256" key="3">
    <source>
        <dbReference type="ARBA" id="ARBA00021315"/>
    </source>
</evidence>
<keyword evidence="5 9" id="KW-0227">DNA damage</keyword>
<keyword evidence="4" id="KW-0547">Nucleotide-binding</keyword>
<dbReference type="GO" id="GO:0043590">
    <property type="term" value="C:bacterial nucleoid"/>
    <property type="evidence" value="ECO:0007669"/>
    <property type="project" value="TreeGrafter"/>
</dbReference>
<dbReference type="Gene3D" id="3.40.50.300">
    <property type="entry name" value="P-loop containing nucleotide triphosphate hydrolases"/>
    <property type="match status" value="2"/>
</dbReference>
<reference evidence="11 12" key="1">
    <citation type="submission" date="2019-06" db="EMBL/GenBank/DDBJ databases">
        <title>Sequencing the genomes of 1000 actinobacteria strains.</title>
        <authorList>
            <person name="Klenk H.-P."/>
        </authorList>
    </citation>
    <scope>NUCLEOTIDE SEQUENCE [LARGE SCALE GENOMIC DNA]</scope>
    <source>
        <strain evidence="11 12">DSM 18031</strain>
    </source>
</reference>
<dbReference type="Proteomes" id="UP000318331">
    <property type="component" value="Unassembled WGS sequence"/>
</dbReference>
<dbReference type="InterPro" id="IPR027417">
    <property type="entry name" value="P-loop_NTPase"/>
</dbReference>
<keyword evidence="6" id="KW-0067">ATP-binding</keyword>
<dbReference type="AlphaFoldDB" id="A0A543I3V9"/>
<dbReference type="GO" id="GO:0006281">
    <property type="term" value="P:DNA repair"/>
    <property type="evidence" value="ECO:0007669"/>
    <property type="project" value="UniProtKB-KW"/>
</dbReference>
<proteinExistence type="inferred from homology"/>
<gene>
    <name evidence="11" type="ORF">FB466_0077</name>
</gene>
<dbReference type="Pfam" id="PF02463">
    <property type="entry name" value="SMC_N"/>
    <property type="match status" value="1"/>
</dbReference>
<dbReference type="RefSeq" id="WP_141914968.1">
    <property type="nucleotide sequence ID" value="NZ_BAAAYS010000018.1"/>
</dbReference>
<dbReference type="EMBL" id="VFPN01000001">
    <property type="protein sequence ID" value="TQM65286.1"/>
    <property type="molecule type" value="Genomic_DNA"/>
</dbReference>
<dbReference type="CDD" id="cd03241">
    <property type="entry name" value="ABC_RecN"/>
    <property type="match status" value="1"/>
</dbReference>
<name>A0A543I3V9_9MICO</name>
<dbReference type="InterPro" id="IPR004604">
    <property type="entry name" value="DNA_recomb/repair_RecN"/>
</dbReference>
<evidence type="ECO:0000256" key="6">
    <source>
        <dbReference type="ARBA" id="ARBA00022840"/>
    </source>
</evidence>
<dbReference type="PIRSF" id="PIRSF003128">
    <property type="entry name" value="RecN"/>
    <property type="match status" value="1"/>
</dbReference>
<comment type="similarity">
    <text evidence="2 9">Belongs to the RecN family.</text>
</comment>
<dbReference type="OrthoDB" id="9806954at2"/>
<evidence type="ECO:0000256" key="1">
    <source>
        <dbReference type="ARBA" id="ARBA00003618"/>
    </source>
</evidence>
<evidence type="ECO:0000256" key="7">
    <source>
        <dbReference type="ARBA" id="ARBA00023204"/>
    </source>
</evidence>
<evidence type="ECO:0000313" key="12">
    <source>
        <dbReference type="Proteomes" id="UP000318331"/>
    </source>
</evidence>
<sequence length="563" mass="58898">MIEELSIRDLGVIKDARLPLGPGFTAITGETGAGKTMVVTALGLLLGARSDAGSVRSGAQQARAQGRWLVPNDGSVAERVREAGGDVEEGELILSRSVSSEGRSRATVGGSAAPASLLSGLAAELVVVHGQSDQQRLRSVAAQRDVVDRYAGGPLALALADYQASYRRLKSLRSELTLLTEEHDRRQLEAAELRAAVAAIAEVAPVPGEDDELAAQAEVLTNSEAIRAATDAAREALSSQSPESVGADVRGLLDQAKRELERASVYDPVLAPTLETITSMGFLLNDAVAELSRYLGEKAEDSARDLELIQQRRAALSALTRKYGPELADVLNLAETAEQRLLELDGDDERIAQLGGLIAAEAAMGSECAARVTELRTTAGLALATAVTAELSALAMPDAQLVVAITPLAEPGPHGADEVTILLRPHSGSDPRPLAKGASGGELSRVMLAIEVVVAATDPVPTFVFDEVDAGVGGASAIEIGRRLARLARTSQVIVVTHLAQVAAFADNHLQVVKDRSGGYTESSVRSLGGDERVSEIARLLSGLADSENALSHARELLDRSAM</sequence>
<protein>
    <recommendedName>
        <fullName evidence="3 9">DNA repair protein RecN</fullName>
    </recommendedName>
    <alternativeName>
        <fullName evidence="8 9">Recombination protein N</fullName>
    </alternativeName>
</protein>
<dbReference type="PANTHER" id="PTHR11059:SF0">
    <property type="entry name" value="DNA REPAIR PROTEIN RECN"/>
    <property type="match status" value="1"/>
</dbReference>
<evidence type="ECO:0000256" key="5">
    <source>
        <dbReference type="ARBA" id="ARBA00022763"/>
    </source>
</evidence>
<evidence type="ECO:0000256" key="2">
    <source>
        <dbReference type="ARBA" id="ARBA00009441"/>
    </source>
</evidence>
<feature type="domain" description="RecF/RecN/SMC N-terminal" evidence="10">
    <location>
        <begin position="2"/>
        <end position="517"/>
    </location>
</feature>
<organism evidence="11 12">
    <name type="scientific">Klugiella xanthotipulae</name>
    <dbReference type="NCBI Taxonomy" id="244735"/>
    <lineage>
        <taxon>Bacteria</taxon>
        <taxon>Bacillati</taxon>
        <taxon>Actinomycetota</taxon>
        <taxon>Actinomycetes</taxon>
        <taxon>Micrococcales</taxon>
        <taxon>Microbacteriaceae</taxon>
        <taxon>Klugiella</taxon>
    </lineage>
</organism>
<evidence type="ECO:0000256" key="4">
    <source>
        <dbReference type="ARBA" id="ARBA00022741"/>
    </source>
</evidence>
<evidence type="ECO:0000256" key="9">
    <source>
        <dbReference type="PIRNR" id="PIRNR003128"/>
    </source>
</evidence>
<accession>A0A543I3V9</accession>
<comment type="function">
    <text evidence="1 9">May be involved in recombinational repair of damaged DNA.</text>
</comment>
<dbReference type="GO" id="GO:0009432">
    <property type="term" value="P:SOS response"/>
    <property type="evidence" value="ECO:0007669"/>
    <property type="project" value="TreeGrafter"/>
</dbReference>
<evidence type="ECO:0000313" key="11">
    <source>
        <dbReference type="EMBL" id="TQM65286.1"/>
    </source>
</evidence>
<dbReference type="GO" id="GO:0006310">
    <property type="term" value="P:DNA recombination"/>
    <property type="evidence" value="ECO:0007669"/>
    <property type="project" value="InterPro"/>
</dbReference>
<dbReference type="SUPFAM" id="SSF52540">
    <property type="entry name" value="P-loop containing nucleoside triphosphate hydrolases"/>
    <property type="match status" value="1"/>
</dbReference>
<keyword evidence="7 9" id="KW-0234">DNA repair</keyword>
<keyword evidence="12" id="KW-1185">Reference proteome</keyword>
<evidence type="ECO:0000259" key="10">
    <source>
        <dbReference type="Pfam" id="PF02463"/>
    </source>
</evidence>
<dbReference type="InterPro" id="IPR003395">
    <property type="entry name" value="RecF/RecN/SMC_N"/>
</dbReference>
<comment type="caution">
    <text evidence="11">The sequence shown here is derived from an EMBL/GenBank/DDBJ whole genome shotgun (WGS) entry which is preliminary data.</text>
</comment>
<dbReference type="NCBIfam" id="TIGR00634">
    <property type="entry name" value="recN"/>
    <property type="match status" value="1"/>
</dbReference>
<evidence type="ECO:0000256" key="8">
    <source>
        <dbReference type="ARBA" id="ARBA00033408"/>
    </source>
</evidence>
<dbReference type="PANTHER" id="PTHR11059">
    <property type="entry name" value="DNA REPAIR PROTEIN RECN"/>
    <property type="match status" value="1"/>
</dbReference>